<comment type="similarity">
    <text evidence="1">Belongs to the AB hydrolase superfamily. AB hydrolase 4 family.</text>
</comment>
<keyword evidence="4" id="KW-1185">Reference proteome</keyword>
<dbReference type="InterPro" id="IPR000073">
    <property type="entry name" value="AB_hydrolase_1"/>
</dbReference>
<feature type="domain" description="AB hydrolase-1" evidence="2">
    <location>
        <begin position="65"/>
        <end position="304"/>
    </location>
</feature>
<dbReference type="Pfam" id="PF00561">
    <property type="entry name" value="Abhydrolase_1"/>
    <property type="match status" value="1"/>
</dbReference>
<accession>A0ABY8SX91</accession>
<gene>
    <name evidence="3" type="ORF">QMY55_01610</name>
</gene>
<evidence type="ECO:0000313" key="3">
    <source>
        <dbReference type="EMBL" id="WHS65886.1"/>
    </source>
</evidence>
<protein>
    <submittedName>
        <fullName evidence="3">Alpha/beta fold hydrolase</fullName>
    </submittedName>
</protein>
<dbReference type="GO" id="GO:0016787">
    <property type="term" value="F:hydrolase activity"/>
    <property type="evidence" value="ECO:0007669"/>
    <property type="project" value="UniProtKB-KW"/>
</dbReference>
<proteinExistence type="inferred from homology"/>
<evidence type="ECO:0000313" key="4">
    <source>
        <dbReference type="Proteomes" id="UP001240697"/>
    </source>
</evidence>
<keyword evidence="3" id="KW-0378">Hydrolase</keyword>
<dbReference type="InterPro" id="IPR050960">
    <property type="entry name" value="AB_hydrolase_4_sf"/>
</dbReference>
<dbReference type="PIRSF" id="PIRSF005211">
    <property type="entry name" value="Ab_hydro_YheT"/>
    <property type="match status" value="1"/>
</dbReference>
<dbReference type="Gene3D" id="3.40.50.1820">
    <property type="entry name" value="alpha/beta hydrolase"/>
    <property type="match status" value="1"/>
</dbReference>
<dbReference type="SUPFAM" id="SSF53474">
    <property type="entry name" value="alpha/beta-Hydrolases"/>
    <property type="match status" value="1"/>
</dbReference>
<evidence type="ECO:0000256" key="1">
    <source>
        <dbReference type="ARBA" id="ARBA00010884"/>
    </source>
</evidence>
<name>A0ABY8SX91_9BURK</name>
<sequence length="340" mass="37457">MSLERFRSPWWQPGGHVQTIWSALCARSHLRGQQARPWRRERWETGDADFIDVDFSSHAVAADAPTLALFHGLEGSSASHYARAMAEVCAQRGWQLAVPHFRGCSGEPNRLLRAYHSGDAAEVDWILRRLQSQAGGELLAMGVSLGGNALARWAGLQQQAAQQVVRAVAVVCAPLDLVAGGAQLGRGVSRWLYTPMFMRTLVPKALGKWQQSPGLFDRARLQRARTLREFDDVFTAPVHGFVDADDYWRKASAKPLLRQVTVPLLLLNARNDPFVPAGSLPTKAEVSASVQLWQPEHGGHVGFSSGSWPGHVQAMPQAVAAWLGQWLPAQNWQNQETKNG</sequence>
<dbReference type="EMBL" id="CP125947">
    <property type="protein sequence ID" value="WHS65886.1"/>
    <property type="molecule type" value="Genomic_DNA"/>
</dbReference>
<dbReference type="PANTHER" id="PTHR10794">
    <property type="entry name" value="ABHYDROLASE DOMAIN-CONTAINING PROTEIN"/>
    <property type="match status" value="1"/>
</dbReference>
<dbReference type="InterPro" id="IPR029058">
    <property type="entry name" value="AB_hydrolase_fold"/>
</dbReference>
<dbReference type="InterPro" id="IPR012020">
    <property type="entry name" value="ABHD4"/>
</dbReference>
<dbReference type="RefSeq" id="WP_283486982.1">
    <property type="nucleotide sequence ID" value="NZ_CP125947.1"/>
</dbReference>
<dbReference type="PANTHER" id="PTHR10794:SF94">
    <property type="entry name" value="ESTERASE YHET-RELATED"/>
    <property type="match status" value="1"/>
</dbReference>
<organism evidence="3 4">
    <name type="scientific">Comamonas resistens</name>
    <dbReference type="NCBI Taxonomy" id="3046670"/>
    <lineage>
        <taxon>Bacteria</taxon>
        <taxon>Pseudomonadati</taxon>
        <taxon>Pseudomonadota</taxon>
        <taxon>Betaproteobacteria</taxon>
        <taxon>Burkholderiales</taxon>
        <taxon>Comamonadaceae</taxon>
        <taxon>Comamonas</taxon>
    </lineage>
</organism>
<evidence type="ECO:0000259" key="2">
    <source>
        <dbReference type="Pfam" id="PF00561"/>
    </source>
</evidence>
<reference evidence="3 4" key="1">
    <citation type="submission" date="2023-05" db="EMBL/GenBank/DDBJ databases">
        <authorList>
            <person name="Yin Y."/>
            <person name="Lu Z."/>
        </authorList>
    </citation>
    <scope>NUCLEOTIDE SEQUENCE [LARGE SCALE GENOMIC DNA]</scope>
    <source>
        <strain evidence="3 4">ZM22</strain>
    </source>
</reference>
<dbReference type="Proteomes" id="UP001240697">
    <property type="component" value="Chromosome"/>
</dbReference>